<dbReference type="eggNOG" id="ENOG502ZCN0">
    <property type="taxonomic scope" value="Bacteria"/>
</dbReference>
<dbReference type="AlphaFoldDB" id="U2ZV63"/>
<feature type="domain" description="DUF6969" evidence="1">
    <location>
        <begin position="24"/>
        <end position="226"/>
    </location>
</feature>
<comment type="caution">
    <text evidence="2">The sequence shown here is derived from an EMBL/GenBank/DDBJ whole genome shotgun (WGS) entry which is preliminary data.</text>
</comment>
<reference evidence="2" key="1">
    <citation type="submission" date="2024-09" db="EMBL/GenBank/DDBJ databases">
        <title>Whole genome shotgun sequence of Pseudomonas alcaligenes NBRC 14159.</title>
        <authorList>
            <person name="Yoshida I."/>
            <person name="Hosoyama A."/>
            <person name="Tsuchikane K."/>
            <person name="Noguchi M."/>
            <person name="Hirakata S."/>
            <person name="Ando Y."/>
            <person name="Ohji S."/>
            <person name="Yamazoe A."/>
            <person name="Yamazaki S."/>
            <person name="Fujita N."/>
        </authorList>
    </citation>
    <scope>NUCLEOTIDE SEQUENCE</scope>
    <source>
        <strain evidence="2">NBRC 14159</strain>
    </source>
</reference>
<keyword evidence="3" id="KW-1185">Reference proteome</keyword>
<dbReference type="Proteomes" id="UP000016560">
    <property type="component" value="Unassembled WGS sequence"/>
</dbReference>
<dbReference type="EMBL" id="BATI01000058">
    <property type="protein sequence ID" value="GAD64982.1"/>
    <property type="molecule type" value="Genomic_DNA"/>
</dbReference>
<sequence>MPSCRLTEPQAVRLSGEERRQLLAAAQEAQRCQAALSKVERNVVGELLKGHDGFYEMNHYPEGDVYDRDSHAQYYYHAHREGAVEHGHFHTFIRGQGIAPDLLPLTAAAESDAWPTGEDAIAHLIAVSMDAWGQPIGLFACNRWVTGETWYPASAVKQLLPAFSVDHAFPSWPTNLWLTALLRLFRPHIEALLDHRDQVIAAWQAAHPQHDVFEDRALEITGYLPISVTDWNQQVLAAQQNHEITTSAPT</sequence>
<protein>
    <recommendedName>
        <fullName evidence="1">DUF6969 domain-containing protein</fullName>
    </recommendedName>
</protein>
<gene>
    <name evidence="2" type="ORF">PA6_058_00110</name>
</gene>
<organism evidence="2 3">
    <name type="scientific">Aquipseudomonas alcaligenes (strain ATCC 14909 / DSM 50342 / CCUG 1425 / JCM 20561 / NBRC 14159 / NCIMB 9945 / NCTC 10367 / 1577)</name>
    <name type="common">Pseudomonas alcaligenes</name>
    <dbReference type="NCBI Taxonomy" id="1215092"/>
    <lineage>
        <taxon>Bacteria</taxon>
        <taxon>Pseudomonadati</taxon>
        <taxon>Pseudomonadota</taxon>
        <taxon>Gammaproteobacteria</taxon>
        <taxon>Pseudomonadales</taxon>
        <taxon>Pseudomonadaceae</taxon>
        <taxon>Aquipseudomonas</taxon>
    </lineage>
</organism>
<accession>U2ZV63</accession>
<evidence type="ECO:0000259" key="1">
    <source>
        <dbReference type="Pfam" id="PF22308"/>
    </source>
</evidence>
<name>U2ZV63_AQUA1</name>
<dbReference type="Pfam" id="PF22308">
    <property type="entry name" value="DUF6969"/>
    <property type="match status" value="1"/>
</dbReference>
<proteinExistence type="predicted"/>
<evidence type="ECO:0000313" key="2">
    <source>
        <dbReference type="EMBL" id="GAD64982.1"/>
    </source>
</evidence>
<evidence type="ECO:0000313" key="3">
    <source>
        <dbReference type="Proteomes" id="UP000016560"/>
    </source>
</evidence>
<dbReference type="InterPro" id="IPR054242">
    <property type="entry name" value="DUF6969"/>
</dbReference>